<dbReference type="EMBL" id="CM042016">
    <property type="protein sequence ID" value="KAI3699422.1"/>
    <property type="molecule type" value="Genomic_DNA"/>
</dbReference>
<gene>
    <name evidence="1" type="ORF">L2E82_43729</name>
</gene>
<organism evidence="1 2">
    <name type="scientific">Cichorium intybus</name>
    <name type="common">Chicory</name>
    <dbReference type="NCBI Taxonomy" id="13427"/>
    <lineage>
        <taxon>Eukaryota</taxon>
        <taxon>Viridiplantae</taxon>
        <taxon>Streptophyta</taxon>
        <taxon>Embryophyta</taxon>
        <taxon>Tracheophyta</taxon>
        <taxon>Spermatophyta</taxon>
        <taxon>Magnoliopsida</taxon>
        <taxon>eudicotyledons</taxon>
        <taxon>Gunneridae</taxon>
        <taxon>Pentapetalae</taxon>
        <taxon>asterids</taxon>
        <taxon>campanulids</taxon>
        <taxon>Asterales</taxon>
        <taxon>Asteraceae</taxon>
        <taxon>Cichorioideae</taxon>
        <taxon>Cichorieae</taxon>
        <taxon>Cichoriinae</taxon>
        <taxon>Cichorium</taxon>
    </lineage>
</organism>
<proteinExistence type="predicted"/>
<reference evidence="1 2" key="2">
    <citation type="journal article" date="2022" name="Mol. Ecol. Resour.">
        <title>The genomes of chicory, endive, great burdock and yacon provide insights into Asteraceae paleo-polyploidization history and plant inulin production.</title>
        <authorList>
            <person name="Fan W."/>
            <person name="Wang S."/>
            <person name="Wang H."/>
            <person name="Wang A."/>
            <person name="Jiang F."/>
            <person name="Liu H."/>
            <person name="Zhao H."/>
            <person name="Xu D."/>
            <person name="Zhang Y."/>
        </authorList>
    </citation>
    <scope>NUCLEOTIDE SEQUENCE [LARGE SCALE GENOMIC DNA]</scope>
    <source>
        <strain evidence="2">cv. Punajuju</strain>
        <tissue evidence="1">Leaves</tissue>
    </source>
</reference>
<sequence length="68" mass="7707">MDMPNENTENTPGATKYCKKDAENAKEYMKSFVNASLDDHKACFKANWQKMIGKFQQVKSDTLKGGKD</sequence>
<dbReference type="Proteomes" id="UP001055811">
    <property type="component" value="Linkage Group LG08"/>
</dbReference>
<reference evidence="2" key="1">
    <citation type="journal article" date="2022" name="Mol. Ecol. Resour.">
        <title>The genomes of chicory, endive, great burdock and yacon provide insights into Asteraceae palaeo-polyploidization history and plant inulin production.</title>
        <authorList>
            <person name="Fan W."/>
            <person name="Wang S."/>
            <person name="Wang H."/>
            <person name="Wang A."/>
            <person name="Jiang F."/>
            <person name="Liu H."/>
            <person name="Zhao H."/>
            <person name="Xu D."/>
            <person name="Zhang Y."/>
        </authorList>
    </citation>
    <scope>NUCLEOTIDE SEQUENCE [LARGE SCALE GENOMIC DNA]</scope>
    <source>
        <strain evidence="2">cv. Punajuju</strain>
    </source>
</reference>
<evidence type="ECO:0000313" key="1">
    <source>
        <dbReference type="EMBL" id="KAI3699422.1"/>
    </source>
</evidence>
<keyword evidence="2" id="KW-1185">Reference proteome</keyword>
<evidence type="ECO:0000313" key="2">
    <source>
        <dbReference type="Proteomes" id="UP001055811"/>
    </source>
</evidence>
<protein>
    <submittedName>
        <fullName evidence="1">Uncharacterized protein</fullName>
    </submittedName>
</protein>
<accession>A0ACB8ZNM6</accession>
<comment type="caution">
    <text evidence="1">The sequence shown here is derived from an EMBL/GenBank/DDBJ whole genome shotgun (WGS) entry which is preliminary data.</text>
</comment>
<name>A0ACB8ZNM6_CICIN</name>